<dbReference type="InterPro" id="IPR050861">
    <property type="entry name" value="Dihydroxyacetone_Kinase"/>
</dbReference>
<dbReference type="SUPFAM" id="SSF101473">
    <property type="entry name" value="DhaL-like"/>
    <property type="match status" value="1"/>
</dbReference>
<name>A0ABR8UTG7_9MICC</name>
<feature type="domain" description="DhaL" evidence="6">
    <location>
        <begin position="362"/>
        <end position="562"/>
    </location>
</feature>
<evidence type="ECO:0000256" key="2">
    <source>
        <dbReference type="ARBA" id="ARBA00022741"/>
    </source>
</evidence>
<accession>A0ABR8UTG7</accession>
<dbReference type="InterPro" id="IPR004007">
    <property type="entry name" value="DhaL_dom"/>
</dbReference>
<dbReference type="NCBIfam" id="NF011049">
    <property type="entry name" value="PRK14479.1"/>
    <property type="match status" value="1"/>
</dbReference>
<dbReference type="PROSITE" id="PS51480">
    <property type="entry name" value="DHAL"/>
    <property type="match status" value="1"/>
</dbReference>
<dbReference type="RefSeq" id="WP_191807986.1">
    <property type="nucleotide sequence ID" value="NZ_JACSQD010000004.1"/>
</dbReference>
<keyword evidence="4" id="KW-0067">ATP-binding</keyword>
<keyword evidence="2" id="KW-0547">Nucleotide-binding</keyword>
<evidence type="ECO:0000313" key="9">
    <source>
        <dbReference type="Proteomes" id="UP000609874"/>
    </source>
</evidence>
<dbReference type="Gene3D" id="3.40.50.10440">
    <property type="entry name" value="Dihydroxyacetone kinase, domain 1"/>
    <property type="match status" value="1"/>
</dbReference>
<evidence type="ECO:0000256" key="5">
    <source>
        <dbReference type="SAM" id="MobiDB-lite"/>
    </source>
</evidence>
<reference evidence="8 9" key="1">
    <citation type="submission" date="2020-08" db="EMBL/GenBank/DDBJ databases">
        <title>A Genomic Blueprint of the Chicken Gut Microbiome.</title>
        <authorList>
            <person name="Gilroy R."/>
            <person name="Ravi A."/>
            <person name="Getino M."/>
            <person name="Pursley I."/>
            <person name="Horton D.L."/>
            <person name="Alikhan N.-F."/>
            <person name="Baker D."/>
            <person name="Gharbi K."/>
            <person name="Hall N."/>
            <person name="Watson M."/>
            <person name="Adriaenssens E.M."/>
            <person name="Foster-Nyarko E."/>
            <person name="Jarju S."/>
            <person name="Secka A."/>
            <person name="Antonio M."/>
            <person name="Oren A."/>
            <person name="Chaudhuri R."/>
            <person name="La Ragione R.M."/>
            <person name="Hildebrand F."/>
            <person name="Pallen M.J."/>
        </authorList>
    </citation>
    <scope>NUCLEOTIDE SEQUENCE [LARGE SCALE GENOMIC DNA]</scope>
    <source>
        <strain evidence="8 9">Sa2CUA1</strain>
    </source>
</reference>
<evidence type="ECO:0000313" key="8">
    <source>
        <dbReference type="EMBL" id="MBD7995672.1"/>
    </source>
</evidence>
<keyword evidence="1" id="KW-0808">Transferase</keyword>
<dbReference type="InterPro" id="IPR004006">
    <property type="entry name" value="DhaK_dom"/>
</dbReference>
<dbReference type="EMBL" id="JACSQD010000004">
    <property type="protein sequence ID" value="MBD7995672.1"/>
    <property type="molecule type" value="Genomic_DNA"/>
</dbReference>
<organism evidence="8 9">
    <name type="scientific">Arthrobacter gallicola</name>
    <dbReference type="NCBI Taxonomy" id="2762225"/>
    <lineage>
        <taxon>Bacteria</taxon>
        <taxon>Bacillati</taxon>
        <taxon>Actinomycetota</taxon>
        <taxon>Actinomycetes</taxon>
        <taxon>Micrococcales</taxon>
        <taxon>Micrococcaceae</taxon>
        <taxon>Arthrobacter</taxon>
    </lineage>
</organism>
<dbReference type="SUPFAM" id="SSF82549">
    <property type="entry name" value="DAK1/DegV-like"/>
    <property type="match status" value="1"/>
</dbReference>
<evidence type="ECO:0000256" key="3">
    <source>
        <dbReference type="ARBA" id="ARBA00022777"/>
    </source>
</evidence>
<dbReference type="SMART" id="SM01120">
    <property type="entry name" value="Dak2"/>
    <property type="match status" value="1"/>
</dbReference>
<dbReference type="Gene3D" id="1.25.40.340">
    <property type="match status" value="1"/>
</dbReference>
<dbReference type="Pfam" id="PF02734">
    <property type="entry name" value="Dak2"/>
    <property type="match status" value="1"/>
</dbReference>
<evidence type="ECO:0000259" key="6">
    <source>
        <dbReference type="PROSITE" id="PS51480"/>
    </source>
</evidence>
<dbReference type="Pfam" id="PF02733">
    <property type="entry name" value="Dak1"/>
    <property type="match status" value="1"/>
</dbReference>
<sequence>MTKIFNDPSEFCEDQLAGFADLYADRLWAVPGGVVALPSGEPQVAVVVGGGSGHYPAFAGLVGPGFATGAVVGNIFTSPSAAQVYSVAKAADQGRGVILTFGNYAGDNMNFGIAARRLREEGIDTRIVVVTDDVASATEEDKRRGIAGDFTVFKAMGAAAAAGLDLDGVERVGREANAATRTLGVAFSGCTMPGAEQPLFTVPEGHLGLGLGIHGEPGIRDEPLPSADQLAQTLVSALLSAAPEGSGTRVGVILNGLGTTKYEELFLLWGHVAPLLRAAGCELVDPEVGELVTSLDMGGCSLTLFWLTDELEKYWRADAYTPAYRKQAGPLAGLDTAARRGAAAEHAEQVPEAGAASRALAGQVLAGLRTVDRVLRLNEAELGAIDAVAGDGDHGRGMVKGASGALASVEALPEHAGAGWLLRTAGRSWAAKAGGTSGVLWGAALEAAGSVLDEDADAFDADDACAAVDAFTRAIQELGGAQPGDKTMLDALVPFTEKLRSAIGQGLTAAWEVSAATATSAAADTARLRPQVGRARPLAEKSLGTPDAGATSIALILSAVGREILGTGPDAAADTSAEDTTKKEKVEQ</sequence>
<dbReference type="Proteomes" id="UP000609874">
    <property type="component" value="Unassembled WGS sequence"/>
</dbReference>
<evidence type="ECO:0000259" key="7">
    <source>
        <dbReference type="PROSITE" id="PS51481"/>
    </source>
</evidence>
<evidence type="ECO:0000256" key="1">
    <source>
        <dbReference type="ARBA" id="ARBA00022679"/>
    </source>
</evidence>
<keyword evidence="3 8" id="KW-0418">Kinase</keyword>
<keyword evidence="9" id="KW-1185">Reference proteome</keyword>
<dbReference type="InterPro" id="IPR036117">
    <property type="entry name" value="DhaL_dom_sf"/>
</dbReference>
<protein>
    <submittedName>
        <fullName evidence="8">Dihydroxyacetone kinase family protein</fullName>
    </submittedName>
</protein>
<feature type="domain" description="DhaK" evidence="7">
    <location>
        <begin position="7"/>
        <end position="324"/>
    </location>
</feature>
<dbReference type="PROSITE" id="PS51481">
    <property type="entry name" value="DHAK"/>
    <property type="match status" value="1"/>
</dbReference>
<dbReference type="GO" id="GO:0016301">
    <property type="term" value="F:kinase activity"/>
    <property type="evidence" value="ECO:0007669"/>
    <property type="project" value="UniProtKB-KW"/>
</dbReference>
<dbReference type="PANTHER" id="PTHR28629:SF4">
    <property type="entry name" value="TRIOKINASE_FMN CYCLASE"/>
    <property type="match status" value="1"/>
</dbReference>
<comment type="caution">
    <text evidence="8">The sequence shown here is derived from an EMBL/GenBank/DDBJ whole genome shotgun (WGS) entry which is preliminary data.</text>
</comment>
<evidence type="ECO:0000256" key="4">
    <source>
        <dbReference type="ARBA" id="ARBA00022840"/>
    </source>
</evidence>
<dbReference type="Gene3D" id="3.30.1180.20">
    <property type="entry name" value="Dihydroxyacetone kinase, domain 2"/>
    <property type="match status" value="1"/>
</dbReference>
<feature type="compositionally biased region" description="Basic and acidic residues" evidence="5">
    <location>
        <begin position="579"/>
        <end position="588"/>
    </location>
</feature>
<feature type="region of interest" description="Disordered" evidence="5">
    <location>
        <begin position="567"/>
        <end position="588"/>
    </location>
</feature>
<dbReference type="PANTHER" id="PTHR28629">
    <property type="entry name" value="TRIOKINASE/FMN CYCLASE"/>
    <property type="match status" value="1"/>
</dbReference>
<proteinExistence type="predicted"/>
<gene>
    <name evidence="8" type="ORF">H9639_10220</name>
</gene>